<protein>
    <submittedName>
        <fullName evidence="1">Uncharacterized protein</fullName>
    </submittedName>
</protein>
<proteinExistence type="predicted"/>
<gene>
    <name evidence="1" type="ORF">RFI_31373</name>
</gene>
<evidence type="ECO:0000313" key="1">
    <source>
        <dbReference type="EMBL" id="ETO06023.1"/>
    </source>
</evidence>
<dbReference type="EMBL" id="ASPP01027576">
    <property type="protein sequence ID" value="ETO06023.1"/>
    <property type="molecule type" value="Genomic_DNA"/>
</dbReference>
<organism evidence="1 2">
    <name type="scientific">Reticulomyxa filosa</name>
    <dbReference type="NCBI Taxonomy" id="46433"/>
    <lineage>
        <taxon>Eukaryota</taxon>
        <taxon>Sar</taxon>
        <taxon>Rhizaria</taxon>
        <taxon>Retaria</taxon>
        <taxon>Foraminifera</taxon>
        <taxon>Monothalamids</taxon>
        <taxon>Reticulomyxidae</taxon>
        <taxon>Reticulomyxa</taxon>
    </lineage>
</organism>
<reference evidence="1 2" key="1">
    <citation type="journal article" date="2013" name="Curr. Biol.">
        <title>The Genome of the Foraminiferan Reticulomyxa filosa.</title>
        <authorList>
            <person name="Glockner G."/>
            <person name="Hulsmann N."/>
            <person name="Schleicher M."/>
            <person name="Noegel A.A."/>
            <person name="Eichinger L."/>
            <person name="Gallinger C."/>
            <person name="Pawlowski J."/>
            <person name="Sierra R."/>
            <person name="Euteneuer U."/>
            <person name="Pillet L."/>
            <person name="Moustafa A."/>
            <person name="Platzer M."/>
            <person name="Groth M."/>
            <person name="Szafranski K."/>
            <person name="Schliwa M."/>
        </authorList>
    </citation>
    <scope>NUCLEOTIDE SEQUENCE [LARGE SCALE GENOMIC DNA]</scope>
</reference>
<keyword evidence="2" id="KW-1185">Reference proteome</keyword>
<name>X6LVR3_RETFI</name>
<dbReference type="Proteomes" id="UP000023152">
    <property type="component" value="Unassembled WGS sequence"/>
</dbReference>
<dbReference type="AlphaFoldDB" id="X6LVR3"/>
<accession>X6LVR3</accession>
<sequence>MFLLKRKSFHFQKKFSWTLRMWFWLSSSNNLTKANFYNMELAIESSFTNAFLCKVQQLPKKKENNQCKSNTRKQQYHSKKDAIITAKTNTLAYCKHSRYLIKKDYEKQSITKLVMIEFGMKLKSFSFSKLSSIGKMYDTENKKIDEKPQVNYIHNQRDDICDVFIAIKIFSKYYRDGINNKTFFYVKDEKSIRLGGNNVYNNLSKTNVKIHQSKFNEKRDRQKKDMSPQLRSMAETLQRRILKLKEESITTITDSENFAQLDEQNENNIVTKKHHEPAPSHIFSSEFVNKAALDQIAKGYSTTYNRQLADFDSTPVDNNDMNQPSMVWQVQDCKRNHNDGPYYSTTRSYVVGVELN</sequence>
<evidence type="ECO:0000313" key="2">
    <source>
        <dbReference type="Proteomes" id="UP000023152"/>
    </source>
</evidence>
<comment type="caution">
    <text evidence="1">The sequence shown here is derived from an EMBL/GenBank/DDBJ whole genome shotgun (WGS) entry which is preliminary data.</text>
</comment>